<dbReference type="OrthoDB" id="10255632at2759"/>
<dbReference type="InterPro" id="IPR030397">
    <property type="entry name" value="SEPARIN_core_dom"/>
</dbReference>
<keyword evidence="8" id="KW-1185">Reference proteome</keyword>
<comment type="catalytic activity">
    <reaction evidence="1">
        <text>All bonds known to be hydrolyzed by this endopeptidase have arginine in P1 and an acidic residue in P4. P6 is often occupied by an acidic residue or by a hydroxy-amino-acid residue, the phosphorylation of which enhances cleavage.</text>
        <dbReference type="EC" id="3.4.22.49"/>
    </reaction>
</comment>
<evidence type="ECO:0000256" key="5">
    <source>
        <dbReference type="SAM" id="MobiDB-lite"/>
    </source>
</evidence>
<feature type="compositionally biased region" description="Low complexity" evidence="5">
    <location>
        <begin position="1288"/>
        <end position="1306"/>
    </location>
</feature>
<keyword evidence="4" id="KW-0159">Chromosome partition</keyword>
<dbReference type="RefSeq" id="XP_018144869.1">
    <property type="nucleotide sequence ID" value="XM_018283704.1"/>
</dbReference>
<dbReference type="GO" id="GO:0005634">
    <property type="term" value="C:nucleus"/>
    <property type="evidence" value="ECO:0007669"/>
    <property type="project" value="InterPro"/>
</dbReference>
<feature type="region of interest" description="Disordered" evidence="5">
    <location>
        <begin position="39"/>
        <end position="83"/>
    </location>
</feature>
<evidence type="ECO:0000256" key="2">
    <source>
        <dbReference type="ARBA" id="ARBA00012489"/>
    </source>
</evidence>
<reference evidence="7 8" key="1">
    <citation type="journal article" date="2016" name="PLoS Pathog.">
        <title>Biosynthesis of antibiotic leucinostatins in bio-control fungus Purpureocillium lilacinum and their inhibition on phytophthora revealed by genome mining.</title>
        <authorList>
            <person name="Wang G."/>
            <person name="Liu Z."/>
            <person name="Lin R."/>
            <person name="Li E."/>
            <person name="Mao Z."/>
            <person name="Ling J."/>
            <person name="Yang Y."/>
            <person name="Yin W.B."/>
            <person name="Xie B."/>
        </authorList>
    </citation>
    <scope>NUCLEOTIDE SEQUENCE [LARGE SCALE GENOMIC DNA]</scope>
    <source>
        <strain evidence="7">170</strain>
    </source>
</reference>
<feature type="compositionally biased region" description="Basic and acidic residues" evidence="5">
    <location>
        <begin position="74"/>
        <end position="83"/>
    </location>
</feature>
<feature type="compositionally biased region" description="Low complexity" evidence="5">
    <location>
        <begin position="48"/>
        <end position="72"/>
    </location>
</feature>
<feature type="domain" description="Peptidase C50" evidence="6">
    <location>
        <begin position="1882"/>
        <end position="1978"/>
    </location>
</feature>
<evidence type="ECO:0000259" key="6">
    <source>
        <dbReference type="PROSITE" id="PS51700"/>
    </source>
</evidence>
<dbReference type="Pfam" id="PF03568">
    <property type="entry name" value="Separin_C"/>
    <property type="match status" value="1"/>
</dbReference>
<evidence type="ECO:0000256" key="1">
    <source>
        <dbReference type="ARBA" id="ARBA00000451"/>
    </source>
</evidence>
<feature type="region of interest" description="Disordered" evidence="5">
    <location>
        <begin position="2029"/>
        <end position="2064"/>
    </location>
</feature>
<dbReference type="GO" id="GO:0006508">
    <property type="term" value="P:proteolysis"/>
    <property type="evidence" value="ECO:0007669"/>
    <property type="project" value="InterPro"/>
</dbReference>
<dbReference type="GO" id="GO:0004197">
    <property type="term" value="F:cysteine-type endopeptidase activity"/>
    <property type="evidence" value="ECO:0007669"/>
    <property type="project" value="InterPro"/>
</dbReference>
<gene>
    <name evidence="7" type="ORF">VFPPC_04332</name>
</gene>
<dbReference type="InterPro" id="IPR011990">
    <property type="entry name" value="TPR-like_helical_dom_sf"/>
</dbReference>
<dbReference type="PANTHER" id="PTHR12792:SF0">
    <property type="entry name" value="SEPARIN"/>
    <property type="match status" value="1"/>
</dbReference>
<proteinExistence type="predicted"/>
<evidence type="ECO:0000313" key="8">
    <source>
        <dbReference type="Proteomes" id="UP000078397"/>
    </source>
</evidence>
<dbReference type="STRING" id="1380566.A0A179FSM5"/>
<dbReference type="GO" id="GO:0051307">
    <property type="term" value="P:meiotic chromosome separation"/>
    <property type="evidence" value="ECO:0007669"/>
    <property type="project" value="TreeGrafter"/>
</dbReference>
<dbReference type="GO" id="GO:0044732">
    <property type="term" value="C:mitotic spindle pole body"/>
    <property type="evidence" value="ECO:0007669"/>
    <property type="project" value="TreeGrafter"/>
</dbReference>
<sequence length="2104" mass="229280">MASLQASADTVKAAVSSITTCTPATVVTLKELLLIEAESPVPSSKPGSRAVKAATATKSSKASTATRKSATAQSRDERLNSRDKAVLATHVINAALKALAEASKPQPPSTPCKQVENAPQAASKRTLRRSLSAPLSPMQPRTLNRVATSPSVSIVKAKAPLPAQSTGCLAIVECARTAFASLRSLKPSTQDAQYDFQVENGMSAFIGKLLALNLHDQALKEMKILKLRLEPAAASTEAAKTSENKSTALGIADLLEFRKKVSTQTLPIITSLQIQILKLVGATKKPAHIEALLPMLLEKNPSCPANLLSKLADKGGKEAQKAARQMASLSQTLLSMLPSVSSQEDTVAAEPRLSPIPHIAFELQALAFRTQLKWWRWARHQGDVDSEVLAPFSRCMRAFARRHKHDDKFLYRSLAASYEELMQIIRSHKLEPMATSKSPLSSIYQVLGSAAHAARQYDGACCWFESLKATLSSETDSVVVLCSVSARILAAALKKEELEANIEPAIQGVTDSLGGSLSGTVTELNELLDSLSATRRSVVGLLMKELDNKVASEPVPQTTSALLKNFVLRYPRFLRRWMGTPPGKDAPAKQILQFDQRKQVIMQSINQVLDATLMVVKCEIQSGALEWHQIDDVLQHCTGLLGSVSDPSLSSARMEQLGTYHVKISTLYFSKFVELRKIKNRTKDLNKQLLQSLSRSIDAVKERSSAEKEKAQLSMKLELFADLCKGSGRSEDAVGTLRSICTNMAEDGVLSDVAMALSNLPPALAWAMTEKSASLSRTLRSIAKLDKSWNDWTFFLPETERAAVLEHLMHLSAEAPGHGQPLRLQDPSPAALLRIYSLDKYPIRRFRVLLHLFYQSIGEDEGLEELASNLDQVSRQLQKKDKGEDGSLAQFIPHLQAYYSSLEALAESDSRFPVAVIKDNISCWKAILGSHQSKDDLYTKIDNPTTLIGFLQTLNHLADLRGETELQISISELSIALSKAVTAHSGSFHDGLILQNSHLATQYVSIGKFAQASGALEISKELLDHNEGVSQRVVADFYLSQAEYYAGVGSLDEALNCVDKANNICGESYSAWAQSKSQANLMISMSALIQSTISLRTGNIEEALSSIRTGVRMLSHEWTRMETALTNSDSSVSEISSTTLDLKQSKLKTAGPRFWGLAVPLLRCLLHISSVYAHIGMFQETIYYAESAWKIAESTQSSLYRAQVTAWTGSVYLKAGNLVKALDTLAGAKNHIPNSICSSRVHFARKLGELYSEIGDEDKANEYLTIAEETLQLLGDTPKSSSIEDRSTAPTAKTKTTGARAVRVARTTKAKPAAATRLTKRPVTAAKTKATGADAVAHLPEDVYQSSLLAAVLLSRAIGYIQRKDWSLALSTLQQAKELPKLFGTLSLEQIVTATSLIGHSMEQMISDPVFSVMQDSTISFPAIASSVGRASMDKNSLATSPPRRGRAAAGDKKTTKDKVTGPAFADALRQAQDILIEAHRSTLSTADSGMVHRLSTLLQNTIILLSATSASKAKPMLSSGLAIVAVDLGRNITWMREQNTLMVSSGASANGSSISEAPPKSVQGPATSLAPDMAGFQTDYVDLLPKNWSVISLSLSDSCHDLSITKLQAGHSPFILRLPLERANSRDADAEVFNFQHGREELLDIIKLANETSHSARDFSAKGERSAWWAERESLDTRLKDLLLTVETTWLGGFKGIFSQHQRRADLLARFQKSFHQILDGSLPSRNRLRGKKSAKTSSVNLDPRILDLFIGLGDPTDPDCDFDEALNDLLYFVVDILQFHGERNAYDEIDFDAMVVETYDALRGYYAALNAGSEREAGSHTILVLDKALHAFPWESLPCMEGLAVSRVPSLACLRRLITESNMRSASASTSVPEGHCVSPALGTYILNPSSDLKNTQAFFQPTFKTLKSWNSIVNKSPQESEFEDALSKSDILVYFGHGSGAQYIRGKTVRRLEKCRPATFLMGCSSAALTEAGEFECYGAVWNYMMAGCPAVVGTLWDVTDRDIDRFAGRTFEEWGLFPQGTFKEDEKKKKGRSKKGGVDVDGSDDDGIASDGSRPASPALSWASSLPEAVAKARDACKFKYLNAAAVVVYGIPVYINREE</sequence>
<dbReference type="PROSITE" id="PS51700">
    <property type="entry name" value="SEPARIN"/>
    <property type="match status" value="1"/>
</dbReference>
<dbReference type="Gene3D" id="1.25.40.10">
    <property type="entry name" value="Tetratricopeptide repeat domain"/>
    <property type="match status" value="1"/>
</dbReference>
<evidence type="ECO:0000256" key="4">
    <source>
        <dbReference type="ARBA" id="ARBA00022829"/>
    </source>
</evidence>
<feature type="region of interest" description="Disordered" evidence="5">
    <location>
        <begin position="1277"/>
        <end position="1306"/>
    </location>
</feature>
<organism evidence="7 8">
    <name type="scientific">Pochonia chlamydosporia 170</name>
    <dbReference type="NCBI Taxonomy" id="1380566"/>
    <lineage>
        <taxon>Eukaryota</taxon>
        <taxon>Fungi</taxon>
        <taxon>Dikarya</taxon>
        <taxon>Ascomycota</taxon>
        <taxon>Pezizomycotina</taxon>
        <taxon>Sordariomycetes</taxon>
        <taxon>Hypocreomycetidae</taxon>
        <taxon>Hypocreales</taxon>
        <taxon>Clavicipitaceae</taxon>
        <taxon>Pochonia</taxon>
    </lineage>
</organism>
<evidence type="ECO:0000313" key="7">
    <source>
        <dbReference type="EMBL" id="OAQ68019.1"/>
    </source>
</evidence>
<accession>A0A179FSM5</accession>
<keyword evidence="3" id="KW-0378">Hydrolase</keyword>
<comment type="caution">
    <text evidence="7">The sequence shown here is derived from an EMBL/GenBank/DDBJ whole genome shotgun (WGS) entry which is preliminary data.</text>
</comment>
<feature type="region of interest" description="Disordered" evidence="5">
    <location>
        <begin position="101"/>
        <end position="146"/>
    </location>
</feature>
<dbReference type="Proteomes" id="UP000078397">
    <property type="component" value="Unassembled WGS sequence"/>
</dbReference>
<name>A0A179FSM5_METCM</name>
<dbReference type="GO" id="GO:0005737">
    <property type="term" value="C:cytoplasm"/>
    <property type="evidence" value="ECO:0007669"/>
    <property type="project" value="TreeGrafter"/>
</dbReference>
<dbReference type="EC" id="3.4.22.49" evidence="2"/>
<dbReference type="GeneID" id="28847698"/>
<dbReference type="GO" id="GO:0072686">
    <property type="term" value="C:mitotic spindle"/>
    <property type="evidence" value="ECO:0007669"/>
    <property type="project" value="TreeGrafter"/>
</dbReference>
<feature type="region of interest" description="Disordered" evidence="5">
    <location>
        <begin position="1546"/>
        <end position="1567"/>
    </location>
</feature>
<feature type="region of interest" description="Disordered" evidence="5">
    <location>
        <begin position="1432"/>
        <end position="1459"/>
    </location>
</feature>
<dbReference type="KEGG" id="pchm:VFPPC_04332"/>
<protein>
    <recommendedName>
        <fullName evidence="2">separase</fullName>
        <ecNumber evidence="2">3.4.22.49</ecNumber>
    </recommendedName>
</protein>
<feature type="compositionally biased region" description="Low complexity" evidence="5">
    <location>
        <begin position="2053"/>
        <end position="2064"/>
    </location>
</feature>
<dbReference type="PANTHER" id="PTHR12792">
    <property type="entry name" value="EXTRA SPINDLE POLES 1-RELATED"/>
    <property type="match status" value="1"/>
</dbReference>
<feature type="compositionally biased region" description="Low complexity" evidence="5">
    <location>
        <begin position="1546"/>
        <end position="1556"/>
    </location>
</feature>
<feature type="compositionally biased region" description="Basic and acidic residues" evidence="5">
    <location>
        <begin position="1450"/>
        <end position="1459"/>
    </location>
</feature>
<dbReference type="EMBL" id="LSBJ02000003">
    <property type="protein sequence ID" value="OAQ68019.1"/>
    <property type="molecule type" value="Genomic_DNA"/>
</dbReference>
<evidence type="ECO:0000256" key="3">
    <source>
        <dbReference type="ARBA" id="ARBA00022801"/>
    </source>
</evidence>
<dbReference type="InterPro" id="IPR005314">
    <property type="entry name" value="Peptidase_C50"/>
</dbReference>
<dbReference type="SUPFAM" id="SSF48452">
    <property type="entry name" value="TPR-like"/>
    <property type="match status" value="1"/>
</dbReference>